<keyword evidence="10" id="KW-1185">Reference proteome</keyword>
<feature type="transmembrane region" description="Helical" evidence="8">
    <location>
        <begin position="52"/>
        <end position="72"/>
    </location>
</feature>
<evidence type="ECO:0000256" key="8">
    <source>
        <dbReference type="SAM" id="Phobius"/>
    </source>
</evidence>
<evidence type="ECO:0000256" key="2">
    <source>
        <dbReference type="ARBA" id="ARBA00022448"/>
    </source>
</evidence>
<dbReference type="OrthoDB" id="5422926at2"/>
<dbReference type="RefSeq" id="WP_025293852.1">
    <property type="nucleotide sequence ID" value="NZ_CP006644.1"/>
</dbReference>
<dbReference type="GO" id="GO:0005886">
    <property type="term" value="C:plasma membrane"/>
    <property type="evidence" value="ECO:0007669"/>
    <property type="project" value="UniProtKB-SubCell"/>
</dbReference>
<dbReference type="eggNOG" id="COG1172">
    <property type="taxonomic scope" value="Bacteria"/>
</dbReference>
<keyword evidence="3" id="KW-1003">Cell membrane</keyword>
<name>W0AHC3_9SPHN</name>
<feature type="transmembrane region" description="Helical" evidence="8">
    <location>
        <begin position="134"/>
        <end position="152"/>
    </location>
</feature>
<dbReference type="HOGENOM" id="CLU_028880_2_2_5"/>
<evidence type="ECO:0000256" key="6">
    <source>
        <dbReference type="ARBA" id="ARBA00022989"/>
    </source>
</evidence>
<feature type="transmembrane region" description="Helical" evidence="8">
    <location>
        <begin position="106"/>
        <end position="128"/>
    </location>
</feature>
<keyword evidence="2" id="KW-0813">Transport</keyword>
<gene>
    <name evidence="9" type="ORF">NX02_20230</name>
</gene>
<evidence type="ECO:0000313" key="10">
    <source>
        <dbReference type="Proteomes" id="UP000018851"/>
    </source>
</evidence>
<feature type="transmembrane region" description="Helical" evidence="8">
    <location>
        <begin position="239"/>
        <end position="261"/>
    </location>
</feature>
<dbReference type="Pfam" id="PF02653">
    <property type="entry name" value="BPD_transp_2"/>
    <property type="match status" value="1"/>
</dbReference>
<dbReference type="KEGG" id="ssan:NX02_20230"/>
<feature type="transmembrane region" description="Helical" evidence="8">
    <location>
        <begin position="273"/>
        <end position="306"/>
    </location>
</feature>
<dbReference type="EMBL" id="CP006644">
    <property type="protein sequence ID" value="AHE55703.1"/>
    <property type="molecule type" value="Genomic_DNA"/>
</dbReference>
<evidence type="ECO:0008006" key="11">
    <source>
        <dbReference type="Google" id="ProtNLM"/>
    </source>
</evidence>
<dbReference type="PATRIC" id="fig|1123269.5.peg.3952"/>
<comment type="subcellular location">
    <subcellularLocation>
        <location evidence="1">Cell membrane</location>
        <topology evidence="1">Multi-pass membrane protein</topology>
    </subcellularLocation>
</comment>
<feature type="transmembrane region" description="Helical" evidence="8">
    <location>
        <begin position="20"/>
        <end position="40"/>
    </location>
</feature>
<evidence type="ECO:0000256" key="5">
    <source>
        <dbReference type="ARBA" id="ARBA00022692"/>
    </source>
</evidence>
<keyword evidence="4" id="KW-0997">Cell inner membrane</keyword>
<evidence type="ECO:0000256" key="7">
    <source>
        <dbReference type="ARBA" id="ARBA00023136"/>
    </source>
</evidence>
<proteinExistence type="predicted"/>
<evidence type="ECO:0000313" key="9">
    <source>
        <dbReference type="EMBL" id="AHE55703.1"/>
    </source>
</evidence>
<keyword evidence="6 8" id="KW-1133">Transmembrane helix</keyword>
<keyword evidence="7 8" id="KW-0472">Membrane</keyword>
<feature type="transmembrane region" description="Helical" evidence="8">
    <location>
        <begin position="78"/>
        <end position="99"/>
    </location>
</feature>
<feature type="transmembrane region" description="Helical" evidence="8">
    <location>
        <begin position="187"/>
        <end position="209"/>
    </location>
</feature>
<dbReference type="PANTHER" id="PTHR32196:SF21">
    <property type="entry name" value="ABC TRANSPORTER PERMEASE PROTEIN YPHD-RELATED"/>
    <property type="match status" value="1"/>
</dbReference>
<evidence type="ECO:0000256" key="3">
    <source>
        <dbReference type="ARBA" id="ARBA00022475"/>
    </source>
</evidence>
<dbReference type="STRING" id="1123269.NX02_20230"/>
<dbReference type="GO" id="GO:0022857">
    <property type="term" value="F:transmembrane transporter activity"/>
    <property type="evidence" value="ECO:0007669"/>
    <property type="project" value="InterPro"/>
</dbReference>
<evidence type="ECO:0000256" key="4">
    <source>
        <dbReference type="ARBA" id="ARBA00022519"/>
    </source>
</evidence>
<organism evidence="9 10">
    <name type="scientific">Sphingomonas sanxanigenens DSM 19645 = NX02</name>
    <dbReference type="NCBI Taxonomy" id="1123269"/>
    <lineage>
        <taxon>Bacteria</taxon>
        <taxon>Pseudomonadati</taxon>
        <taxon>Pseudomonadota</taxon>
        <taxon>Alphaproteobacteria</taxon>
        <taxon>Sphingomonadales</taxon>
        <taxon>Sphingomonadaceae</taxon>
        <taxon>Sphingomonas</taxon>
    </lineage>
</organism>
<dbReference type="CDD" id="cd06579">
    <property type="entry name" value="TM_PBP1_transp_AraH_like"/>
    <property type="match status" value="1"/>
</dbReference>
<dbReference type="PANTHER" id="PTHR32196">
    <property type="entry name" value="ABC TRANSPORTER PERMEASE PROTEIN YPHD-RELATED-RELATED"/>
    <property type="match status" value="1"/>
</dbReference>
<accession>W0AHC3</accession>
<keyword evidence="5 8" id="KW-0812">Transmembrane</keyword>
<sequence>MTSPAEATAEPGGSRRLLDLLIRLRALIALFVVLAFFSAMAPNFLSVANMLIMAKHIAVIAILGIGMTYVVLTGGIDLSVGSIAGLGGMIAGALILNGIELTPMGVVIFPSIPLVIVSVILIGAAIGFANGVLITRFGVAPFIATLGMLYVARGAALLLSGGATFPNLTGSVDFGNQGFPFLGAGRLLGVPLPVLILIVLALVAAFVAANTAFGRRIYAVGGNERAALLSGIAVNRVKIAAYVISGGCAALVGLIVASDLVAAHPASGETFELSAIAAVVLGGASLAGGRGTIGGTLIGACVIGALGDGMVMLGISEFWQMVIKGAVIVGAVMLDQLQLRMSRGGWR</sequence>
<reference evidence="9 10" key="1">
    <citation type="submission" date="2013-07" db="EMBL/GenBank/DDBJ databases">
        <title>Completed genome of Sphingomonas sanxanigenens NX02.</title>
        <authorList>
            <person name="Ma T."/>
            <person name="Huang H."/>
            <person name="Wu M."/>
            <person name="Li X."/>
            <person name="Li G."/>
        </authorList>
    </citation>
    <scope>NUCLEOTIDE SEQUENCE [LARGE SCALE GENOMIC DNA]</scope>
    <source>
        <strain evidence="9 10">NX02</strain>
    </source>
</reference>
<protein>
    <recommendedName>
        <fullName evidence="11">Sugar ABC transporter permease</fullName>
    </recommendedName>
</protein>
<dbReference type="InterPro" id="IPR001851">
    <property type="entry name" value="ABC_transp_permease"/>
</dbReference>
<evidence type="ECO:0000256" key="1">
    <source>
        <dbReference type="ARBA" id="ARBA00004651"/>
    </source>
</evidence>
<dbReference type="Proteomes" id="UP000018851">
    <property type="component" value="Chromosome"/>
</dbReference>
<dbReference type="AlphaFoldDB" id="W0AHC3"/>